<evidence type="ECO:0000259" key="2">
    <source>
        <dbReference type="SMART" id="SM00331"/>
    </source>
</evidence>
<dbReference type="GO" id="GO:0016791">
    <property type="term" value="F:phosphatase activity"/>
    <property type="evidence" value="ECO:0007669"/>
    <property type="project" value="TreeGrafter"/>
</dbReference>
<dbReference type="Gene3D" id="3.30.450.40">
    <property type="match status" value="1"/>
</dbReference>
<dbReference type="RefSeq" id="WP_239133446.1">
    <property type="nucleotide sequence ID" value="NZ_BONZ01000013.1"/>
</dbReference>
<dbReference type="InterPro" id="IPR036457">
    <property type="entry name" value="PPM-type-like_dom_sf"/>
</dbReference>
<dbReference type="CDD" id="cd16936">
    <property type="entry name" value="HATPase_RsbW-like"/>
    <property type="match status" value="1"/>
</dbReference>
<organism evidence="3 4">
    <name type="scientific">Rugosimonospora africana</name>
    <dbReference type="NCBI Taxonomy" id="556532"/>
    <lineage>
        <taxon>Bacteria</taxon>
        <taxon>Bacillati</taxon>
        <taxon>Actinomycetota</taxon>
        <taxon>Actinomycetes</taxon>
        <taxon>Micromonosporales</taxon>
        <taxon>Micromonosporaceae</taxon>
        <taxon>Rugosimonospora</taxon>
    </lineage>
</organism>
<dbReference type="InterPro" id="IPR052016">
    <property type="entry name" value="Bact_Sigma-Reg"/>
</dbReference>
<dbReference type="PANTHER" id="PTHR43156:SF2">
    <property type="entry name" value="STAGE II SPORULATION PROTEIN E"/>
    <property type="match status" value="1"/>
</dbReference>
<dbReference type="InterPro" id="IPR003594">
    <property type="entry name" value="HATPase_dom"/>
</dbReference>
<name>A0A8J3QLV7_9ACTN</name>
<dbReference type="Gene3D" id="3.30.565.10">
    <property type="entry name" value="Histidine kinase-like ATPase, C-terminal domain"/>
    <property type="match status" value="1"/>
</dbReference>
<sequence length="691" mass="72599">MAASVTRRIRLPADSRTPAAARAVVRAVLDEADLPVLLDEALLLTTELSTNGVQHAGTDIDLEVIADPQGLTVTVTDYGGGNAALTPLTAELSERGRGLLLVDHFSASWGTTHHGKGKGVWFRLARPGADGAAPEPVDGEPPATIALDLQPGVLTAIDGRALDGRAPAAGDVPSAAALSALAGVDLPDAEPGTLTQVATHLLSRLCGATGATGGAIRLDQADGRGTLPFAEYGLAFSPDAADVRAKLAVSWPWRGELVLVTPATPGPYAAPLAQLTAERLGLALENDRLRRTDLRRQAWLTFLAEASELLAQSLDVELTMALIPRLVVPRLGQWSAVYGVDEWGEPVYAAAAHADEAALPSLLAELSQAGPDSVPARLREAIHGGFQVPLTAPVEGLAVPLIARGGRIGALAVGRHLDRRQEPEEVAIVEDLARRAALALDNARIHAERRRVAQTLQQSLLPPALPIVNGIGLGAEYVPTQRDADVGGDFYDVVPMPDGRWLVVIGDVSGKGVQAATVTGLVRDVIRVLIRDGRPLPEMLDRINDTLVERGGGRYCTLAMAALATGADNQLRVTLHLAGHDRPILLRSEGNATFVGSPGTALGLLDRVRTPSTAVELAPGDTMIFFTDGVTERRRGSELFGIDRLRAAAAELAGYEADVVAARLRAAALGFSAEPPRDDIAILALRNDQLP</sequence>
<accession>A0A8J3QLV7</accession>
<dbReference type="InterPro" id="IPR029016">
    <property type="entry name" value="GAF-like_dom_sf"/>
</dbReference>
<dbReference type="SUPFAM" id="SSF55781">
    <property type="entry name" value="GAF domain-like"/>
    <property type="match status" value="1"/>
</dbReference>
<proteinExistence type="predicted"/>
<dbReference type="Pfam" id="PF13581">
    <property type="entry name" value="HATPase_c_2"/>
    <property type="match status" value="1"/>
</dbReference>
<dbReference type="PANTHER" id="PTHR43156">
    <property type="entry name" value="STAGE II SPORULATION PROTEIN E-RELATED"/>
    <property type="match status" value="1"/>
</dbReference>
<dbReference type="Gene3D" id="3.60.40.10">
    <property type="entry name" value="PPM-type phosphatase domain"/>
    <property type="match status" value="1"/>
</dbReference>
<dbReference type="AlphaFoldDB" id="A0A8J3QLV7"/>
<dbReference type="InterPro" id="IPR036890">
    <property type="entry name" value="HATPase_C_sf"/>
</dbReference>
<feature type="domain" description="PPM-type phosphatase" evidence="2">
    <location>
        <begin position="468"/>
        <end position="687"/>
    </location>
</feature>
<comment type="caution">
    <text evidence="3">The sequence shown here is derived from an EMBL/GenBank/DDBJ whole genome shotgun (WGS) entry which is preliminary data.</text>
</comment>
<evidence type="ECO:0000313" key="3">
    <source>
        <dbReference type="EMBL" id="GIH13410.1"/>
    </source>
</evidence>
<dbReference type="Pfam" id="PF07228">
    <property type="entry name" value="SpoIIE"/>
    <property type="match status" value="1"/>
</dbReference>
<dbReference type="SUPFAM" id="SSF81606">
    <property type="entry name" value="PP2C-like"/>
    <property type="match status" value="1"/>
</dbReference>
<dbReference type="SUPFAM" id="SSF55874">
    <property type="entry name" value="ATPase domain of HSP90 chaperone/DNA topoisomerase II/histidine kinase"/>
    <property type="match status" value="1"/>
</dbReference>
<dbReference type="Proteomes" id="UP000642748">
    <property type="component" value="Unassembled WGS sequence"/>
</dbReference>
<dbReference type="InterPro" id="IPR001932">
    <property type="entry name" value="PPM-type_phosphatase-like_dom"/>
</dbReference>
<dbReference type="SMART" id="SM00331">
    <property type="entry name" value="PP2C_SIG"/>
    <property type="match status" value="1"/>
</dbReference>
<protein>
    <recommendedName>
        <fullName evidence="2">PPM-type phosphatase domain-containing protein</fullName>
    </recommendedName>
</protein>
<keyword evidence="4" id="KW-1185">Reference proteome</keyword>
<keyword evidence="1" id="KW-0378">Hydrolase</keyword>
<dbReference type="EMBL" id="BONZ01000013">
    <property type="protein sequence ID" value="GIH13410.1"/>
    <property type="molecule type" value="Genomic_DNA"/>
</dbReference>
<gene>
    <name evidence="3" type="ORF">Raf01_15820</name>
</gene>
<evidence type="ECO:0000313" key="4">
    <source>
        <dbReference type="Proteomes" id="UP000642748"/>
    </source>
</evidence>
<reference evidence="3" key="1">
    <citation type="submission" date="2021-01" db="EMBL/GenBank/DDBJ databases">
        <title>Whole genome shotgun sequence of Rugosimonospora africana NBRC 104875.</title>
        <authorList>
            <person name="Komaki H."/>
            <person name="Tamura T."/>
        </authorList>
    </citation>
    <scope>NUCLEOTIDE SEQUENCE</scope>
    <source>
        <strain evidence="3">NBRC 104875</strain>
    </source>
</reference>
<evidence type="ECO:0000256" key="1">
    <source>
        <dbReference type="ARBA" id="ARBA00022801"/>
    </source>
</evidence>